<evidence type="ECO:0000256" key="3">
    <source>
        <dbReference type="ARBA" id="ARBA00022741"/>
    </source>
</evidence>
<dbReference type="PANTHER" id="PTHR44329:SF25">
    <property type="entry name" value="PROTEIN KINASE DOMAIN-CONTAINING PROTEIN"/>
    <property type="match status" value="1"/>
</dbReference>
<keyword evidence="10" id="KW-1185">Reference proteome</keyword>
<dbReference type="Pfam" id="PF07714">
    <property type="entry name" value="PK_Tyr_Ser-Thr"/>
    <property type="match status" value="1"/>
</dbReference>
<keyword evidence="3 6" id="KW-0547">Nucleotide-binding</keyword>
<proteinExistence type="predicted"/>
<reference evidence="9" key="1">
    <citation type="submission" date="2020-12" db="EMBL/GenBank/DDBJ databases">
        <authorList>
            <person name="Iha C."/>
        </authorList>
    </citation>
    <scope>NUCLEOTIDE SEQUENCE</scope>
</reference>
<keyword evidence="1" id="KW-0723">Serine/threonine-protein kinase</keyword>
<feature type="compositionally biased region" description="Low complexity" evidence="7">
    <location>
        <begin position="182"/>
        <end position="204"/>
    </location>
</feature>
<feature type="region of interest" description="Disordered" evidence="7">
    <location>
        <begin position="158"/>
        <end position="236"/>
    </location>
</feature>
<evidence type="ECO:0000256" key="5">
    <source>
        <dbReference type="ARBA" id="ARBA00022840"/>
    </source>
</evidence>
<keyword evidence="2" id="KW-0808">Transferase</keyword>
<dbReference type="GO" id="GO:0005524">
    <property type="term" value="F:ATP binding"/>
    <property type="evidence" value="ECO:0007669"/>
    <property type="project" value="UniProtKB-UniRule"/>
</dbReference>
<dbReference type="Gene3D" id="1.10.510.10">
    <property type="entry name" value="Transferase(Phosphotransferase) domain 1"/>
    <property type="match status" value="1"/>
</dbReference>
<accession>A0A8S1ITH0</accession>
<feature type="domain" description="Protein kinase" evidence="8">
    <location>
        <begin position="340"/>
        <end position="609"/>
    </location>
</feature>
<dbReference type="Proteomes" id="UP000708148">
    <property type="component" value="Unassembled WGS sequence"/>
</dbReference>
<evidence type="ECO:0000256" key="6">
    <source>
        <dbReference type="PROSITE-ProRule" id="PRU10141"/>
    </source>
</evidence>
<gene>
    <name evidence="9" type="ORF">OSTQU699_LOCUS2653</name>
</gene>
<dbReference type="PRINTS" id="PR00109">
    <property type="entry name" value="TYRKINASE"/>
</dbReference>
<feature type="binding site" evidence="6">
    <location>
        <position position="367"/>
    </location>
    <ligand>
        <name>ATP</name>
        <dbReference type="ChEBI" id="CHEBI:30616"/>
    </ligand>
</feature>
<feature type="compositionally biased region" description="Low complexity" evidence="7">
    <location>
        <begin position="55"/>
        <end position="94"/>
    </location>
</feature>
<dbReference type="SMART" id="SM00220">
    <property type="entry name" value="S_TKc"/>
    <property type="match status" value="1"/>
</dbReference>
<evidence type="ECO:0000256" key="7">
    <source>
        <dbReference type="SAM" id="MobiDB-lite"/>
    </source>
</evidence>
<evidence type="ECO:0000256" key="1">
    <source>
        <dbReference type="ARBA" id="ARBA00022527"/>
    </source>
</evidence>
<dbReference type="PROSITE" id="PS50011">
    <property type="entry name" value="PROTEIN_KINASE_DOM"/>
    <property type="match status" value="1"/>
</dbReference>
<dbReference type="PANTHER" id="PTHR44329">
    <property type="entry name" value="SERINE/THREONINE-PROTEIN KINASE TNNI3K-RELATED"/>
    <property type="match status" value="1"/>
</dbReference>
<dbReference type="Gene3D" id="3.30.200.20">
    <property type="entry name" value="Phosphorylase Kinase, domain 1"/>
    <property type="match status" value="1"/>
</dbReference>
<dbReference type="OrthoDB" id="4062651at2759"/>
<dbReference type="PROSITE" id="PS00108">
    <property type="entry name" value="PROTEIN_KINASE_ST"/>
    <property type="match status" value="1"/>
</dbReference>
<name>A0A8S1ITH0_9CHLO</name>
<dbReference type="AlphaFoldDB" id="A0A8S1ITH0"/>
<dbReference type="EMBL" id="CAJHUC010000638">
    <property type="protein sequence ID" value="CAD7697292.1"/>
    <property type="molecule type" value="Genomic_DNA"/>
</dbReference>
<comment type="caution">
    <text evidence="9">The sequence shown here is derived from an EMBL/GenBank/DDBJ whole genome shotgun (WGS) entry which is preliminary data.</text>
</comment>
<evidence type="ECO:0000256" key="4">
    <source>
        <dbReference type="ARBA" id="ARBA00022777"/>
    </source>
</evidence>
<organism evidence="9 10">
    <name type="scientific">Ostreobium quekettii</name>
    <dbReference type="NCBI Taxonomy" id="121088"/>
    <lineage>
        <taxon>Eukaryota</taxon>
        <taxon>Viridiplantae</taxon>
        <taxon>Chlorophyta</taxon>
        <taxon>core chlorophytes</taxon>
        <taxon>Ulvophyceae</taxon>
        <taxon>TCBD clade</taxon>
        <taxon>Bryopsidales</taxon>
        <taxon>Ostreobineae</taxon>
        <taxon>Ostreobiaceae</taxon>
        <taxon>Ostreobium</taxon>
    </lineage>
</organism>
<dbReference type="InterPro" id="IPR011009">
    <property type="entry name" value="Kinase-like_dom_sf"/>
</dbReference>
<evidence type="ECO:0000256" key="2">
    <source>
        <dbReference type="ARBA" id="ARBA00022679"/>
    </source>
</evidence>
<dbReference type="InterPro" id="IPR001245">
    <property type="entry name" value="Ser-Thr/Tyr_kinase_cat_dom"/>
</dbReference>
<evidence type="ECO:0000313" key="9">
    <source>
        <dbReference type="EMBL" id="CAD7697292.1"/>
    </source>
</evidence>
<dbReference type="InterPro" id="IPR008271">
    <property type="entry name" value="Ser/Thr_kinase_AS"/>
</dbReference>
<sequence>MGTILSTQTTASDKELKTGLAAQVLAVPSPEESGRPISGKMEEAMCAPQAPSPQPSTSSSVEPSTGSSGEQEGCTVSQGAESAASSGQPGAPVSPGTPPPLSSRSHPEVHPEPGLAAEDYVADSWREDDPELLEFRQSLKLLLERVLEMQGHRRAMAMCPTASDRKPAALVAPAAPSPPTSISPASPVWVPEQPLRSQPRPQLPKLHEESDDTESEASDDDQDLSQAKPRASKGALTRGISDLSLLEELRQGRMRMEDDSAKSKSNERVLIKQVEPEVLGLPTSSSIPARGQLVLQVPEEAGEWTSSGQGWVPNKTSSPEEEMKRAGDAILVPMINCDELIKVKELGMGTSASVALYRWHGAEVAVKEMRDMADDSTVKAVTKEAEIMAGLRHPCVVSIYGMGTLNSSCAMVLEYMVDGSLRDQLIKQRKAGPFPRHLCAEIALQIAQGMAFLHSRRVIHFDLKAANLLCDFRHLARPVVKIGDMGLSKRKLDSYVTGNMRGTLPWMAPELFPVYESTQNVGTVLDRVDEKVDVYSMGITLWEIWTMGQQVYPDLTRTEIFSNALSGIMRPEIPEDCDGRWVQLMQRCWSRSPADRPSFPEIAEALEEVRNRLAPGGGPA</sequence>
<keyword evidence="5 6" id="KW-0067">ATP-binding</keyword>
<feature type="compositionally biased region" description="Acidic residues" evidence="7">
    <location>
        <begin position="209"/>
        <end position="223"/>
    </location>
</feature>
<dbReference type="InterPro" id="IPR051681">
    <property type="entry name" value="Ser/Thr_Kinases-Pseudokinases"/>
</dbReference>
<dbReference type="InterPro" id="IPR000719">
    <property type="entry name" value="Prot_kinase_dom"/>
</dbReference>
<dbReference type="InterPro" id="IPR017441">
    <property type="entry name" value="Protein_kinase_ATP_BS"/>
</dbReference>
<evidence type="ECO:0000259" key="8">
    <source>
        <dbReference type="PROSITE" id="PS50011"/>
    </source>
</evidence>
<keyword evidence="4" id="KW-0418">Kinase</keyword>
<dbReference type="SUPFAM" id="SSF56112">
    <property type="entry name" value="Protein kinase-like (PK-like)"/>
    <property type="match status" value="1"/>
</dbReference>
<dbReference type="PROSITE" id="PS00107">
    <property type="entry name" value="PROTEIN_KINASE_ATP"/>
    <property type="match status" value="1"/>
</dbReference>
<evidence type="ECO:0000313" key="10">
    <source>
        <dbReference type="Proteomes" id="UP000708148"/>
    </source>
</evidence>
<dbReference type="GO" id="GO:0004674">
    <property type="term" value="F:protein serine/threonine kinase activity"/>
    <property type="evidence" value="ECO:0007669"/>
    <property type="project" value="UniProtKB-KW"/>
</dbReference>
<feature type="region of interest" description="Disordered" evidence="7">
    <location>
        <begin position="22"/>
        <end position="122"/>
    </location>
</feature>
<protein>
    <recommendedName>
        <fullName evidence="8">Protein kinase domain-containing protein</fullName>
    </recommendedName>
</protein>